<dbReference type="EMBL" id="AVOT02034004">
    <property type="protein sequence ID" value="MBW0528009.1"/>
    <property type="molecule type" value="Genomic_DNA"/>
</dbReference>
<evidence type="ECO:0000313" key="3">
    <source>
        <dbReference type="Proteomes" id="UP000765509"/>
    </source>
</evidence>
<name>A0A9Q3I6U9_9BASI</name>
<dbReference type="Proteomes" id="UP000765509">
    <property type="component" value="Unassembled WGS sequence"/>
</dbReference>
<sequence length="138" mass="15372">MDPRTQIGHLQPMASGKHQRPPSQVQKGFPSIQGKTSPSSMYPIPKDPGVVHVWYNIPLFTIFAQKSNGDVFRTKLCLFNSSPQIHQPFQRRTFQSFSLAIPGGYQKTMQGPQPPGPTGVGLLFHFSIIQRLISRGSQ</sequence>
<proteinExistence type="predicted"/>
<organism evidence="2 3">
    <name type="scientific">Austropuccinia psidii MF-1</name>
    <dbReference type="NCBI Taxonomy" id="1389203"/>
    <lineage>
        <taxon>Eukaryota</taxon>
        <taxon>Fungi</taxon>
        <taxon>Dikarya</taxon>
        <taxon>Basidiomycota</taxon>
        <taxon>Pucciniomycotina</taxon>
        <taxon>Pucciniomycetes</taxon>
        <taxon>Pucciniales</taxon>
        <taxon>Sphaerophragmiaceae</taxon>
        <taxon>Austropuccinia</taxon>
    </lineage>
</organism>
<keyword evidence="3" id="KW-1185">Reference proteome</keyword>
<protein>
    <submittedName>
        <fullName evidence="2">Uncharacterized protein</fullName>
    </submittedName>
</protein>
<reference evidence="2" key="1">
    <citation type="submission" date="2021-03" db="EMBL/GenBank/DDBJ databases">
        <title>Draft genome sequence of rust myrtle Austropuccinia psidii MF-1, a brazilian biotype.</title>
        <authorList>
            <person name="Quecine M.C."/>
            <person name="Pachon D.M.R."/>
            <person name="Bonatelli M.L."/>
            <person name="Correr F.H."/>
            <person name="Franceschini L.M."/>
            <person name="Leite T.F."/>
            <person name="Margarido G.R.A."/>
            <person name="Almeida C.A."/>
            <person name="Ferrarezi J.A."/>
            <person name="Labate C.A."/>
        </authorList>
    </citation>
    <scope>NUCLEOTIDE SEQUENCE</scope>
    <source>
        <strain evidence="2">MF-1</strain>
    </source>
</reference>
<feature type="region of interest" description="Disordered" evidence="1">
    <location>
        <begin position="1"/>
        <end position="41"/>
    </location>
</feature>
<evidence type="ECO:0000313" key="2">
    <source>
        <dbReference type="EMBL" id="MBW0528009.1"/>
    </source>
</evidence>
<comment type="caution">
    <text evidence="2">The sequence shown here is derived from an EMBL/GenBank/DDBJ whole genome shotgun (WGS) entry which is preliminary data.</text>
</comment>
<accession>A0A9Q3I6U9</accession>
<gene>
    <name evidence="2" type="ORF">O181_067724</name>
</gene>
<evidence type="ECO:0000256" key="1">
    <source>
        <dbReference type="SAM" id="MobiDB-lite"/>
    </source>
</evidence>
<dbReference type="AlphaFoldDB" id="A0A9Q3I6U9"/>